<feature type="transmembrane region" description="Helical" evidence="6">
    <location>
        <begin position="169"/>
        <end position="187"/>
    </location>
</feature>
<evidence type="ECO:0000256" key="4">
    <source>
        <dbReference type="ARBA" id="ARBA00023136"/>
    </source>
</evidence>
<dbReference type="EMBL" id="JAKROA010000004">
    <property type="protein sequence ID" value="KAL5107781.1"/>
    <property type="molecule type" value="Genomic_DNA"/>
</dbReference>
<organism evidence="8 9">
    <name type="scientific">Taenia crassiceps</name>
    <dbReference type="NCBI Taxonomy" id="6207"/>
    <lineage>
        <taxon>Eukaryota</taxon>
        <taxon>Metazoa</taxon>
        <taxon>Spiralia</taxon>
        <taxon>Lophotrochozoa</taxon>
        <taxon>Platyhelminthes</taxon>
        <taxon>Cestoda</taxon>
        <taxon>Eucestoda</taxon>
        <taxon>Cyclophyllidea</taxon>
        <taxon>Taeniidae</taxon>
        <taxon>Taenia</taxon>
    </lineage>
</organism>
<dbReference type="Proteomes" id="UP001651158">
    <property type="component" value="Unassembled WGS sequence"/>
</dbReference>
<keyword evidence="3 6" id="KW-1133">Transmembrane helix</keyword>
<dbReference type="Pfam" id="PF03798">
    <property type="entry name" value="TRAM_LAG1_CLN8"/>
    <property type="match status" value="1"/>
</dbReference>
<dbReference type="PANTHER" id="PTHR13439">
    <property type="entry name" value="CT120 PROTEIN"/>
    <property type="match status" value="1"/>
</dbReference>
<evidence type="ECO:0000313" key="8">
    <source>
        <dbReference type="EMBL" id="KAL5107781.1"/>
    </source>
</evidence>
<evidence type="ECO:0000256" key="5">
    <source>
        <dbReference type="PROSITE-ProRule" id="PRU00205"/>
    </source>
</evidence>
<name>A0ABR4QDV9_9CEST</name>
<comment type="caution">
    <text evidence="8">The sequence shown here is derived from an EMBL/GenBank/DDBJ whole genome shotgun (WGS) entry which is preliminary data.</text>
</comment>
<gene>
    <name evidence="8" type="ORF">TcWFU_005646</name>
</gene>
<reference evidence="8 9" key="1">
    <citation type="journal article" date="2022" name="Front. Cell. Infect. Microbiol.">
        <title>The Genomes of Two Strains of Taenia crassiceps the Animal Model for the Study of Human Cysticercosis.</title>
        <authorList>
            <person name="Bobes R.J."/>
            <person name="Estrada K."/>
            <person name="Rios-Valencia D.G."/>
            <person name="Calderon-Gallegos A."/>
            <person name="de la Torre P."/>
            <person name="Carrero J.C."/>
            <person name="Sanchez-Flores A."/>
            <person name="Laclette J.P."/>
        </authorList>
    </citation>
    <scope>NUCLEOTIDE SEQUENCE [LARGE SCALE GENOMIC DNA]</scope>
    <source>
        <strain evidence="8">WFUcys</strain>
    </source>
</reference>
<evidence type="ECO:0000256" key="2">
    <source>
        <dbReference type="ARBA" id="ARBA00022692"/>
    </source>
</evidence>
<dbReference type="SMART" id="SM00724">
    <property type="entry name" value="TLC"/>
    <property type="match status" value="1"/>
</dbReference>
<feature type="domain" description="TLC" evidence="7">
    <location>
        <begin position="40"/>
        <end position="245"/>
    </location>
</feature>
<comment type="subcellular location">
    <subcellularLocation>
        <location evidence="1">Membrane</location>
        <topology evidence="1">Multi-pass membrane protein</topology>
    </subcellularLocation>
</comment>
<feature type="transmembrane region" description="Helical" evidence="6">
    <location>
        <begin position="109"/>
        <end position="130"/>
    </location>
</feature>
<keyword evidence="9" id="KW-1185">Reference proteome</keyword>
<proteinExistence type="predicted"/>
<keyword evidence="2 5" id="KW-0812">Transmembrane</keyword>
<evidence type="ECO:0000256" key="1">
    <source>
        <dbReference type="ARBA" id="ARBA00004141"/>
    </source>
</evidence>
<dbReference type="InterPro" id="IPR050846">
    <property type="entry name" value="TLCD"/>
</dbReference>
<dbReference type="PANTHER" id="PTHR13439:SF0">
    <property type="entry name" value="TOPOISOMERASE I DAMAGE AFFECTED PROTEIN 4"/>
    <property type="match status" value="1"/>
</dbReference>
<feature type="transmembrane region" description="Helical" evidence="6">
    <location>
        <begin position="6"/>
        <end position="27"/>
    </location>
</feature>
<keyword evidence="4 5" id="KW-0472">Membrane</keyword>
<evidence type="ECO:0000259" key="7">
    <source>
        <dbReference type="PROSITE" id="PS50922"/>
    </source>
</evidence>
<accession>A0ABR4QDV9</accession>
<protein>
    <submittedName>
        <fullName evidence="8">TLC domain-containing protein 4-B</fullName>
    </submittedName>
</protein>
<sequence length="279" mass="31576">MDICSLVISNVFLGILSFNYFVGPRIFERMSSAYRCLPPLQRLEWNCRVSSTIHATLVTLLSFSSLLFDTSQWADPIASISRPGCIALSITIGYMLADTISMFTFQRGLELLLFCTHHLIVAICFTFLLIYRIAPVYAIIRLTSEISTPFLNQRWFYRIIGGENADKRAANATLVFACLFTLGRYVLPFPYWVVFYRHFNSKPHLAVKHKLPSFTNYFISCPVLLDVLNAAWGYPVFIVTKKALATLGYIRLKSKRNGMSAHNGEVGIGAYSNGNLHEE</sequence>
<evidence type="ECO:0000256" key="3">
    <source>
        <dbReference type="ARBA" id="ARBA00022989"/>
    </source>
</evidence>
<dbReference type="InterPro" id="IPR006634">
    <property type="entry name" value="TLC-dom"/>
</dbReference>
<dbReference type="PROSITE" id="PS50922">
    <property type="entry name" value="TLC"/>
    <property type="match status" value="1"/>
</dbReference>
<evidence type="ECO:0000313" key="9">
    <source>
        <dbReference type="Proteomes" id="UP001651158"/>
    </source>
</evidence>
<evidence type="ECO:0000256" key="6">
    <source>
        <dbReference type="SAM" id="Phobius"/>
    </source>
</evidence>
<feature type="transmembrane region" description="Helical" evidence="6">
    <location>
        <begin position="80"/>
        <end position="97"/>
    </location>
</feature>